<proteinExistence type="predicted"/>
<dbReference type="InterPro" id="IPR002104">
    <property type="entry name" value="Integrase_catalytic"/>
</dbReference>
<comment type="caution">
    <text evidence="2">The sequence shown here is derived from an EMBL/GenBank/DDBJ whole genome shotgun (WGS) entry which is preliminary data.</text>
</comment>
<dbReference type="PANTHER" id="PTHR30349">
    <property type="entry name" value="PHAGE INTEGRASE-RELATED"/>
    <property type="match status" value="1"/>
</dbReference>
<evidence type="ECO:0000259" key="1">
    <source>
        <dbReference type="PROSITE" id="PS51898"/>
    </source>
</evidence>
<dbReference type="PROSITE" id="PS51898">
    <property type="entry name" value="TYR_RECOMBINASE"/>
    <property type="match status" value="1"/>
</dbReference>
<feature type="domain" description="Tyr recombinase" evidence="1">
    <location>
        <begin position="2"/>
        <end position="185"/>
    </location>
</feature>
<name>A0A949TQ33_9CLOT</name>
<protein>
    <submittedName>
        <fullName evidence="2">Tyrosine-type recombinase/integrase</fullName>
    </submittedName>
</protein>
<accession>A0A949TQ33</accession>
<dbReference type="Proteomes" id="UP000694308">
    <property type="component" value="Unassembled WGS sequence"/>
</dbReference>
<reference evidence="2" key="1">
    <citation type="submission" date="2020-12" db="EMBL/GenBank/DDBJ databases">
        <title>Clostridium thailandense sp. nov., a novel acetogenic bacterium isolated from peat land soil in Thailand.</title>
        <authorList>
            <person name="Chaikitkaew S."/>
            <person name="Birkeland N.K."/>
        </authorList>
    </citation>
    <scope>NUCLEOTIDE SEQUENCE</scope>
    <source>
        <strain evidence="2">PL3</strain>
    </source>
</reference>
<dbReference type="GO" id="GO:0015074">
    <property type="term" value="P:DNA integration"/>
    <property type="evidence" value="ECO:0007669"/>
    <property type="project" value="InterPro"/>
</dbReference>
<gene>
    <name evidence="2" type="ORF">I6U48_26650</name>
</gene>
<evidence type="ECO:0000313" key="2">
    <source>
        <dbReference type="EMBL" id="MBV7276465.1"/>
    </source>
</evidence>
<sequence length="189" mass="22006">MNMTYPLKEQKQIDLVKLYLKSKSIRNYLLFIVGISSALRISDILSLKVSSIYDGQKPKEYIDVKEKKTGKRKRFATSPNLQKAIKDFIRAYKPEKEEYVFISRKGDNKPITRQRAVQILTEALDMCGLAHINFGSHGMRKTFAYHCWKNGTDITFLMRILNHSSPKEVLHYISVEQEELDDIYVNLNL</sequence>
<dbReference type="AlphaFoldDB" id="A0A949TQ33"/>
<dbReference type="InterPro" id="IPR050090">
    <property type="entry name" value="Tyrosine_recombinase_XerCD"/>
</dbReference>
<keyword evidence="3" id="KW-1185">Reference proteome</keyword>
<dbReference type="Pfam" id="PF00589">
    <property type="entry name" value="Phage_integrase"/>
    <property type="match status" value="1"/>
</dbReference>
<dbReference type="RefSeq" id="WP_218323545.1">
    <property type="nucleotide sequence ID" value="NZ_JAEEGC010000178.1"/>
</dbReference>
<dbReference type="PANTHER" id="PTHR30349:SF82">
    <property type="entry name" value="INTEGRASE_RECOMBINASE YOEC-RELATED"/>
    <property type="match status" value="1"/>
</dbReference>
<dbReference type="GO" id="GO:0006310">
    <property type="term" value="P:DNA recombination"/>
    <property type="evidence" value="ECO:0007669"/>
    <property type="project" value="InterPro"/>
</dbReference>
<evidence type="ECO:0000313" key="3">
    <source>
        <dbReference type="Proteomes" id="UP000694308"/>
    </source>
</evidence>
<dbReference type="GO" id="GO:0003677">
    <property type="term" value="F:DNA binding"/>
    <property type="evidence" value="ECO:0007669"/>
    <property type="project" value="InterPro"/>
</dbReference>
<dbReference type="EMBL" id="JAEEGC010000178">
    <property type="protein sequence ID" value="MBV7276465.1"/>
    <property type="molecule type" value="Genomic_DNA"/>
</dbReference>
<organism evidence="2 3">
    <name type="scientific">Clostridium thailandense</name>
    <dbReference type="NCBI Taxonomy" id="2794346"/>
    <lineage>
        <taxon>Bacteria</taxon>
        <taxon>Bacillati</taxon>
        <taxon>Bacillota</taxon>
        <taxon>Clostridia</taxon>
        <taxon>Eubacteriales</taxon>
        <taxon>Clostridiaceae</taxon>
        <taxon>Clostridium</taxon>
    </lineage>
</organism>